<dbReference type="Ensembl" id="ENSTMTT00000027650.1">
    <property type="protein sequence ID" value="ENSTMTP00000026684.1"/>
    <property type="gene ID" value="ENSTMTG00000019510.1"/>
</dbReference>
<evidence type="ECO:0000313" key="4">
    <source>
        <dbReference type="Proteomes" id="UP000472274"/>
    </source>
</evidence>
<accession>A0A674K5T8</accession>
<dbReference type="InParanoid" id="A0A674K5T8"/>
<protein>
    <recommendedName>
        <fullName evidence="2">KRAB domain-containing protein</fullName>
    </recommendedName>
</protein>
<proteinExistence type="predicted"/>
<keyword evidence="4" id="KW-1185">Reference proteome</keyword>
<feature type="compositionally biased region" description="Polar residues" evidence="1">
    <location>
        <begin position="84"/>
        <end position="94"/>
    </location>
</feature>
<reference evidence="3" key="1">
    <citation type="submission" date="2025-08" db="UniProtKB">
        <authorList>
            <consortium name="Ensembl"/>
        </authorList>
    </citation>
    <scope>IDENTIFICATION</scope>
</reference>
<dbReference type="InterPro" id="IPR001909">
    <property type="entry name" value="KRAB"/>
</dbReference>
<reference evidence="3" key="2">
    <citation type="submission" date="2025-09" db="UniProtKB">
        <authorList>
            <consortium name="Ensembl"/>
        </authorList>
    </citation>
    <scope>IDENTIFICATION</scope>
</reference>
<dbReference type="SUPFAM" id="SSF109640">
    <property type="entry name" value="KRAB domain (Kruppel-associated box)"/>
    <property type="match status" value="1"/>
</dbReference>
<evidence type="ECO:0000259" key="2">
    <source>
        <dbReference type="PROSITE" id="PS50805"/>
    </source>
</evidence>
<dbReference type="PROSITE" id="PS50805">
    <property type="entry name" value="KRAB"/>
    <property type="match status" value="1"/>
</dbReference>
<feature type="domain" description="KRAB" evidence="2">
    <location>
        <begin position="13"/>
        <end position="91"/>
    </location>
</feature>
<evidence type="ECO:0000256" key="1">
    <source>
        <dbReference type="SAM" id="MobiDB-lite"/>
    </source>
</evidence>
<dbReference type="InterPro" id="IPR036051">
    <property type="entry name" value="KRAB_dom_sf"/>
</dbReference>
<dbReference type="Pfam" id="PF01352">
    <property type="entry name" value="KRAB"/>
    <property type="match status" value="1"/>
</dbReference>
<organism evidence="3 4">
    <name type="scientific">Terrapene triunguis</name>
    <name type="common">Three-toed box turtle</name>
    <dbReference type="NCBI Taxonomy" id="2587831"/>
    <lineage>
        <taxon>Eukaryota</taxon>
        <taxon>Metazoa</taxon>
        <taxon>Chordata</taxon>
        <taxon>Craniata</taxon>
        <taxon>Vertebrata</taxon>
        <taxon>Euteleostomi</taxon>
        <taxon>Archelosauria</taxon>
        <taxon>Testudinata</taxon>
        <taxon>Testudines</taxon>
        <taxon>Cryptodira</taxon>
        <taxon>Durocryptodira</taxon>
        <taxon>Testudinoidea</taxon>
        <taxon>Emydidae</taxon>
        <taxon>Terrapene</taxon>
    </lineage>
</organism>
<dbReference type="SMART" id="SM00349">
    <property type="entry name" value="KRAB"/>
    <property type="match status" value="1"/>
</dbReference>
<sequence length="94" mass="10558">MRAHARLGAAVPVTFDDVAVYFSEEEWEILAEWQRDLYKEVMKENLETVLSLGLHPLPKPPCSLSPDCPILRPSPHPNWPPRTLSPTCPLTAPS</sequence>
<evidence type="ECO:0000313" key="3">
    <source>
        <dbReference type="Ensembl" id="ENSTMTP00000026684.1"/>
    </source>
</evidence>
<dbReference type="PANTHER" id="PTHR23232">
    <property type="entry name" value="KRAB DOMAIN C2H2 ZINC FINGER"/>
    <property type="match status" value="1"/>
</dbReference>
<dbReference type="GO" id="GO:0006355">
    <property type="term" value="P:regulation of DNA-templated transcription"/>
    <property type="evidence" value="ECO:0007669"/>
    <property type="project" value="InterPro"/>
</dbReference>
<dbReference type="GeneTree" id="ENSGT01140000282695"/>
<name>A0A674K5T8_9SAUR</name>
<dbReference type="PANTHER" id="PTHR23232:SF133">
    <property type="entry name" value="RIKEN CDNA 1700020N01 GENE"/>
    <property type="match status" value="1"/>
</dbReference>
<feature type="region of interest" description="Disordered" evidence="1">
    <location>
        <begin position="75"/>
        <end position="94"/>
    </location>
</feature>
<dbReference type="Gene3D" id="6.10.140.140">
    <property type="match status" value="1"/>
</dbReference>
<dbReference type="InterPro" id="IPR050169">
    <property type="entry name" value="Krueppel_C2H2_ZnF"/>
</dbReference>
<dbReference type="CDD" id="cd07765">
    <property type="entry name" value="KRAB_A-box"/>
    <property type="match status" value="1"/>
</dbReference>
<dbReference type="AlphaFoldDB" id="A0A674K5T8"/>
<dbReference type="Proteomes" id="UP000472274">
    <property type="component" value="Unplaced"/>
</dbReference>